<name>A0ABW2FSM3_9ACTN</name>
<evidence type="ECO:0000313" key="1">
    <source>
        <dbReference type="EMBL" id="MFC7180275.1"/>
    </source>
</evidence>
<keyword evidence="2" id="KW-1185">Reference proteome</keyword>
<dbReference type="Gene3D" id="2.70.98.20">
    <property type="entry name" value="Copper amine oxidase, catalytic domain"/>
    <property type="match status" value="1"/>
</dbReference>
<organism evidence="1 2">
    <name type="scientific">Kitasatospora paranensis</name>
    <dbReference type="NCBI Taxonomy" id="258053"/>
    <lineage>
        <taxon>Bacteria</taxon>
        <taxon>Bacillati</taxon>
        <taxon>Actinomycetota</taxon>
        <taxon>Actinomycetes</taxon>
        <taxon>Kitasatosporales</taxon>
        <taxon>Streptomycetaceae</taxon>
        <taxon>Kitasatospora</taxon>
    </lineage>
</organism>
<dbReference type="SUPFAM" id="SSF49998">
    <property type="entry name" value="Amine oxidase catalytic domain"/>
    <property type="match status" value="1"/>
</dbReference>
<evidence type="ECO:0008006" key="3">
    <source>
        <dbReference type="Google" id="ProtNLM"/>
    </source>
</evidence>
<dbReference type="Proteomes" id="UP001596435">
    <property type="component" value="Unassembled WGS sequence"/>
</dbReference>
<reference evidence="2" key="1">
    <citation type="journal article" date="2019" name="Int. J. Syst. Evol. Microbiol.">
        <title>The Global Catalogue of Microorganisms (GCM) 10K type strain sequencing project: providing services to taxonomists for standard genome sequencing and annotation.</title>
        <authorList>
            <consortium name="The Broad Institute Genomics Platform"/>
            <consortium name="The Broad Institute Genome Sequencing Center for Infectious Disease"/>
            <person name="Wu L."/>
            <person name="Ma J."/>
        </authorList>
    </citation>
    <scope>NUCLEOTIDE SEQUENCE [LARGE SCALE GENOMIC DNA]</scope>
    <source>
        <strain evidence="2">CGMCC 1.12859</strain>
    </source>
</reference>
<evidence type="ECO:0000313" key="2">
    <source>
        <dbReference type="Proteomes" id="UP001596435"/>
    </source>
</evidence>
<dbReference type="EMBL" id="JBHTAJ010000018">
    <property type="protein sequence ID" value="MFC7180275.1"/>
    <property type="molecule type" value="Genomic_DNA"/>
</dbReference>
<gene>
    <name evidence="1" type="ORF">ACFQMG_11995</name>
</gene>
<protein>
    <recommendedName>
        <fullName evidence="3">Copper amine oxidase catalytic domain-containing protein</fullName>
    </recommendedName>
</protein>
<dbReference type="RefSeq" id="WP_345704988.1">
    <property type="nucleotide sequence ID" value="NZ_BAABKV010000001.1"/>
</dbReference>
<sequence length="295" mass="32582">MTVQSLSGTFVRSSGGQVQWPPEAPVWSFQWQMVDGDSEAIAFTNVRYKGQTVLYKASLPMIRVQYDGPAGPYKDALSSGNMQGPVKVYEGTNPAYRFLVVESYHTIGNYRLTNRWIFRSDGIILPQLYSAGLQAPYNHRHHVYWRFDFDIVGAANNLALEHLQVGTDWGYGPGWLPYGTESVVARSPRSTYAVLNKSNPLGTLTGYVIAPGPFDGVADGFGRLDAAVLAYHGTEDLRGRLGTSQDDQILTQATGENINGQDLVLWWCAHLDHHASEGGSEWHVCGPILQPFGYP</sequence>
<accession>A0ABW2FSM3</accession>
<comment type="caution">
    <text evidence="1">The sequence shown here is derived from an EMBL/GenBank/DDBJ whole genome shotgun (WGS) entry which is preliminary data.</text>
</comment>
<proteinExistence type="predicted"/>
<dbReference type="InterPro" id="IPR036460">
    <property type="entry name" value="Cu_amine_oxidase_C_sf"/>
</dbReference>